<dbReference type="CDD" id="cd00586">
    <property type="entry name" value="4HBT"/>
    <property type="match status" value="1"/>
</dbReference>
<evidence type="ECO:0000313" key="1">
    <source>
        <dbReference type="EMBL" id="WAH37077.1"/>
    </source>
</evidence>
<dbReference type="PANTHER" id="PTHR31793:SF2">
    <property type="entry name" value="BLR1345 PROTEIN"/>
    <property type="match status" value="1"/>
</dbReference>
<proteinExistence type="predicted"/>
<gene>
    <name evidence="1" type="ORF">NZD86_00400</name>
</gene>
<dbReference type="InterPro" id="IPR050563">
    <property type="entry name" value="4-hydroxybenzoyl-CoA_TE"/>
</dbReference>
<accession>A0ABY6Z2E9</accession>
<dbReference type="Gene3D" id="3.10.129.10">
    <property type="entry name" value="Hotdog Thioesterase"/>
    <property type="match status" value="1"/>
</dbReference>
<keyword evidence="2" id="KW-1185">Reference proteome</keyword>
<dbReference type="EMBL" id="CP104064">
    <property type="protein sequence ID" value="WAH37077.1"/>
    <property type="molecule type" value="Genomic_DNA"/>
</dbReference>
<dbReference type="SUPFAM" id="SSF54637">
    <property type="entry name" value="Thioesterase/thiol ester dehydrase-isomerase"/>
    <property type="match status" value="1"/>
</dbReference>
<dbReference type="PANTHER" id="PTHR31793">
    <property type="entry name" value="4-HYDROXYBENZOYL-COA THIOESTERASE FAMILY MEMBER"/>
    <property type="match status" value="1"/>
</dbReference>
<reference evidence="1" key="1">
    <citation type="submission" date="2022-08" db="EMBL/GenBank/DDBJ databases">
        <title>Alicyclobacillus dauci DSM2870, complete genome.</title>
        <authorList>
            <person name="Wang Q."/>
            <person name="Cai R."/>
            <person name="Wang Z."/>
        </authorList>
    </citation>
    <scope>NUCLEOTIDE SEQUENCE</scope>
    <source>
        <strain evidence="1">DSM 28700</strain>
    </source>
</reference>
<name>A0ABY6Z2E9_9BACL</name>
<sequence>MTQQPTKVMEESVRPEWVDYNGHMNDAAYVQVFSAAIDQVLLDLGLDASMRERYRFTIYTLENHICYLHECHEGERIRVTVQLIHHDAKRLHLFLVMENEVGTRVATSEQMLMGVSTDRGKSAPFPQVIADKVVERAKRDATLVRPDGVGRSISIR</sequence>
<dbReference type="Proteomes" id="UP001164803">
    <property type="component" value="Chromosome"/>
</dbReference>
<dbReference type="InterPro" id="IPR029069">
    <property type="entry name" value="HotDog_dom_sf"/>
</dbReference>
<evidence type="ECO:0000313" key="2">
    <source>
        <dbReference type="Proteomes" id="UP001164803"/>
    </source>
</evidence>
<organism evidence="1 2">
    <name type="scientific">Alicyclobacillus dauci</name>
    <dbReference type="NCBI Taxonomy" id="1475485"/>
    <lineage>
        <taxon>Bacteria</taxon>
        <taxon>Bacillati</taxon>
        <taxon>Bacillota</taxon>
        <taxon>Bacilli</taxon>
        <taxon>Bacillales</taxon>
        <taxon>Alicyclobacillaceae</taxon>
        <taxon>Alicyclobacillus</taxon>
    </lineage>
</organism>
<protein>
    <submittedName>
        <fullName evidence="1">Thioesterase family protein</fullName>
    </submittedName>
</protein>
<dbReference type="Pfam" id="PF13279">
    <property type="entry name" value="4HBT_2"/>
    <property type="match status" value="1"/>
</dbReference>
<dbReference type="RefSeq" id="WP_268044512.1">
    <property type="nucleotide sequence ID" value="NZ_CP104064.1"/>
</dbReference>